<gene>
    <name evidence="10" type="ORF">ABIE21_000440</name>
</gene>
<dbReference type="GO" id="GO:0004146">
    <property type="term" value="F:dihydrofolate reductase activity"/>
    <property type="evidence" value="ECO:0007669"/>
    <property type="project" value="UniProtKB-EC"/>
</dbReference>
<dbReference type="InterPro" id="IPR012259">
    <property type="entry name" value="DHFR"/>
</dbReference>
<keyword evidence="11" id="KW-1185">Reference proteome</keyword>
<comment type="pathway">
    <text evidence="1 7">Cofactor biosynthesis; tetrahydrofolate biosynthesis; 5,6,7,8-tetrahydrofolate from 7,8-dihydrofolate: step 1/1.</text>
</comment>
<comment type="caution">
    <text evidence="10">The sequence shown here is derived from an EMBL/GenBank/DDBJ whole genome shotgun (WGS) entry which is preliminary data.</text>
</comment>
<keyword evidence="6 7" id="KW-0560">Oxidoreductase</keyword>
<evidence type="ECO:0000256" key="6">
    <source>
        <dbReference type="ARBA" id="ARBA00023002"/>
    </source>
</evidence>
<keyword evidence="4 7" id="KW-0554">One-carbon metabolism</keyword>
<comment type="similarity">
    <text evidence="2 7 8">Belongs to the dihydrofolate reductase family.</text>
</comment>
<evidence type="ECO:0000313" key="10">
    <source>
        <dbReference type="EMBL" id="MET4580950.1"/>
    </source>
</evidence>
<evidence type="ECO:0000259" key="9">
    <source>
        <dbReference type="PROSITE" id="PS51330"/>
    </source>
</evidence>
<dbReference type="Proteomes" id="UP001549257">
    <property type="component" value="Unassembled WGS sequence"/>
</dbReference>
<dbReference type="Pfam" id="PF00186">
    <property type="entry name" value="DHFR_1"/>
    <property type="match status" value="1"/>
</dbReference>
<sequence>MTVALPVTLVAAMGSNRVIGLDGDMPWHFSEDLAHFKRTTMGGTMIMGRKTFDTIGRPLPGRRTIVITRNTEWAHGGVEVVHSLGEAIELAATSEPRYSAGVFIVGGGDVYAQALPIADRLVLTEIDEAPDGDTYFPEWSRDEWTETARDEAGELAFVTWERA</sequence>
<evidence type="ECO:0000256" key="1">
    <source>
        <dbReference type="ARBA" id="ARBA00004903"/>
    </source>
</evidence>
<evidence type="ECO:0000256" key="3">
    <source>
        <dbReference type="ARBA" id="ARBA00012856"/>
    </source>
</evidence>
<accession>A0ABV2QK15</accession>
<dbReference type="PROSITE" id="PS00075">
    <property type="entry name" value="DHFR_1"/>
    <property type="match status" value="1"/>
</dbReference>
<dbReference type="RefSeq" id="WP_354023153.1">
    <property type="nucleotide sequence ID" value="NZ_JBEPSJ010000001.1"/>
</dbReference>
<dbReference type="EC" id="1.5.1.3" evidence="3 7"/>
<evidence type="ECO:0000256" key="5">
    <source>
        <dbReference type="ARBA" id="ARBA00022857"/>
    </source>
</evidence>
<dbReference type="InterPro" id="IPR024072">
    <property type="entry name" value="DHFR-like_dom_sf"/>
</dbReference>
<dbReference type="EMBL" id="JBEPSJ010000001">
    <property type="protein sequence ID" value="MET4580950.1"/>
    <property type="molecule type" value="Genomic_DNA"/>
</dbReference>
<dbReference type="PANTHER" id="PTHR48069:SF3">
    <property type="entry name" value="DIHYDROFOLATE REDUCTASE"/>
    <property type="match status" value="1"/>
</dbReference>
<keyword evidence="5 7" id="KW-0521">NADP</keyword>
<reference evidence="10 11" key="1">
    <citation type="submission" date="2024-06" db="EMBL/GenBank/DDBJ databases">
        <title>Sorghum-associated microbial communities from plants grown in Nebraska, USA.</title>
        <authorList>
            <person name="Schachtman D."/>
        </authorList>
    </citation>
    <scope>NUCLEOTIDE SEQUENCE [LARGE SCALE GENOMIC DNA]</scope>
    <source>
        <strain evidence="10 11">2857</strain>
    </source>
</reference>
<comment type="function">
    <text evidence="7">Key enzyme in folate metabolism. Catalyzes an essential reaction for de novo glycine and purine synthesis, and for DNA precursor synthesis.</text>
</comment>
<evidence type="ECO:0000256" key="2">
    <source>
        <dbReference type="ARBA" id="ARBA00009539"/>
    </source>
</evidence>
<evidence type="ECO:0000256" key="4">
    <source>
        <dbReference type="ARBA" id="ARBA00022563"/>
    </source>
</evidence>
<organism evidence="10 11">
    <name type="scientific">Conyzicola nivalis</name>
    <dbReference type="NCBI Taxonomy" id="1477021"/>
    <lineage>
        <taxon>Bacteria</taxon>
        <taxon>Bacillati</taxon>
        <taxon>Actinomycetota</taxon>
        <taxon>Actinomycetes</taxon>
        <taxon>Micrococcales</taxon>
        <taxon>Microbacteriaceae</taxon>
        <taxon>Conyzicola</taxon>
    </lineage>
</organism>
<proteinExistence type="inferred from homology"/>
<evidence type="ECO:0000256" key="8">
    <source>
        <dbReference type="RuleBase" id="RU004474"/>
    </source>
</evidence>
<dbReference type="InterPro" id="IPR017925">
    <property type="entry name" value="DHFR_CS"/>
</dbReference>
<evidence type="ECO:0000313" key="11">
    <source>
        <dbReference type="Proteomes" id="UP001549257"/>
    </source>
</evidence>
<dbReference type="CDD" id="cd00209">
    <property type="entry name" value="DHFR"/>
    <property type="match status" value="1"/>
</dbReference>
<dbReference type="PRINTS" id="PR00070">
    <property type="entry name" value="DHFR"/>
</dbReference>
<comment type="catalytic activity">
    <reaction evidence="7">
        <text>(6S)-5,6,7,8-tetrahydrofolate + NADP(+) = 7,8-dihydrofolate + NADPH + H(+)</text>
        <dbReference type="Rhea" id="RHEA:15009"/>
        <dbReference type="ChEBI" id="CHEBI:15378"/>
        <dbReference type="ChEBI" id="CHEBI:57451"/>
        <dbReference type="ChEBI" id="CHEBI:57453"/>
        <dbReference type="ChEBI" id="CHEBI:57783"/>
        <dbReference type="ChEBI" id="CHEBI:58349"/>
        <dbReference type="EC" id="1.5.1.3"/>
    </reaction>
</comment>
<feature type="domain" description="DHFR" evidence="9">
    <location>
        <begin position="6"/>
        <end position="163"/>
    </location>
</feature>
<dbReference type="PROSITE" id="PS51330">
    <property type="entry name" value="DHFR_2"/>
    <property type="match status" value="1"/>
</dbReference>
<dbReference type="SUPFAM" id="SSF53597">
    <property type="entry name" value="Dihydrofolate reductase-like"/>
    <property type="match status" value="1"/>
</dbReference>
<dbReference type="Gene3D" id="3.40.430.10">
    <property type="entry name" value="Dihydrofolate Reductase, subunit A"/>
    <property type="match status" value="1"/>
</dbReference>
<dbReference type="InterPro" id="IPR001796">
    <property type="entry name" value="DHFR_dom"/>
</dbReference>
<dbReference type="PANTHER" id="PTHR48069">
    <property type="entry name" value="DIHYDROFOLATE REDUCTASE"/>
    <property type="match status" value="1"/>
</dbReference>
<dbReference type="PIRSF" id="PIRSF000194">
    <property type="entry name" value="DHFR"/>
    <property type="match status" value="1"/>
</dbReference>
<name>A0ABV2QK15_9MICO</name>
<protein>
    <recommendedName>
        <fullName evidence="3 7">Dihydrofolate reductase</fullName>
        <ecNumber evidence="3 7">1.5.1.3</ecNumber>
    </recommendedName>
</protein>
<evidence type="ECO:0000256" key="7">
    <source>
        <dbReference type="PIRNR" id="PIRNR000194"/>
    </source>
</evidence>